<name>A0A938WMB4_9BACT</name>
<dbReference type="NCBIfam" id="TIGR01730">
    <property type="entry name" value="RND_mfp"/>
    <property type="match status" value="1"/>
</dbReference>
<gene>
    <name evidence="5" type="ORF">H6B30_09080</name>
</gene>
<dbReference type="Pfam" id="PF25917">
    <property type="entry name" value="BSH_RND"/>
    <property type="match status" value="1"/>
</dbReference>
<evidence type="ECO:0000256" key="1">
    <source>
        <dbReference type="ARBA" id="ARBA00009477"/>
    </source>
</evidence>
<dbReference type="PANTHER" id="PTHR30097:SF4">
    <property type="entry name" value="SLR6042 PROTEIN"/>
    <property type="match status" value="1"/>
</dbReference>
<dbReference type="InterPro" id="IPR058625">
    <property type="entry name" value="MdtA-like_BSH"/>
</dbReference>
<dbReference type="InterPro" id="IPR006143">
    <property type="entry name" value="RND_pump_MFP"/>
</dbReference>
<dbReference type="GO" id="GO:0016020">
    <property type="term" value="C:membrane"/>
    <property type="evidence" value="ECO:0007669"/>
    <property type="project" value="InterPro"/>
</dbReference>
<comment type="similarity">
    <text evidence="1">Belongs to the membrane fusion protein (MFP) (TC 8.A.1) family.</text>
</comment>
<organism evidence="5 6">
    <name type="scientific">Marseilla massiliensis</name>
    <dbReference type="NCBI Taxonomy" id="1841864"/>
    <lineage>
        <taxon>Bacteria</taxon>
        <taxon>Pseudomonadati</taxon>
        <taxon>Bacteroidota</taxon>
        <taxon>Bacteroidia</taxon>
        <taxon>Bacteroidales</taxon>
        <taxon>Prevotellaceae</taxon>
        <taxon>Marseilla</taxon>
    </lineage>
</organism>
<dbReference type="FunFam" id="2.40.420.20:FF:000006">
    <property type="entry name" value="RND family efflux transporter MFP subunit"/>
    <property type="match status" value="1"/>
</dbReference>
<evidence type="ECO:0000259" key="3">
    <source>
        <dbReference type="Pfam" id="PF25917"/>
    </source>
</evidence>
<dbReference type="GO" id="GO:0022857">
    <property type="term" value="F:transmembrane transporter activity"/>
    <property type="evidence" value="ECO:0007669"/>
    <property type="project" value="InterPro"/>
</dbReference>
<feature type="domain" description="YknX-like C-terminal permuted SH3-like" evidence="4">
    <location>
        <begin position="304"/>
        <end position="365"/>
    </location>
</feature>
<dbReference type="InterPro" id="IPR058637">
    <property type="entry name" value="YknX-like_C"/>
</dbReference>
<evidence type="ECO:0000259" key="4">
    <source>
        <dbReference type="Pfam" id="PF25989"/>
    </source>
</evidence>
<feature type="domain" description="Multidrug resistance protein MdtA-like barrel-sandwich hybrid" evidence="3">
    <location>
        <begin position="88"/>
        <end position="215"/>
    </location>
</feature>
<dbReference type="GO" id="GO:0015679">
    <property type="term" value="P:plasma membrane copper ion transport"/>
    <property type="evidence" value="ECO:0007669"/>
    <property type="project" value="TreeGrafter"/>
</dbReference>
<comment type="caution">
    <text evidence="5">The sequence shown here is derived from an EMBL/GenBank/DDBJ whole genome shotgun (WGS) entry which is preliminary data.</text>
</comment>
<dbReference type="Proteomes" id="UP000764045">
    <property type="component" value="Unassembled WGS sequence"/>
</dbReference>
<keyword evidence="6" id="KW-1185">Reference proteome</keyword>
<dbReference type="PROSITE" id="PS51257">
    <property type="entry name" value="PROKAR_LIPOPROTEIN"/>
    <property type="match status" value="1"/>
</dbReference>
<dbReference type="Gene3D" id="2.40.30.170">
    <property type="match status" value="1"/>
</dbReference>
<dbReference type="InterPro" id="IPR051909">
    <property type="entry name" value="MFP_Cation_Efflux"/>
</dbReference>
<dbReference type="PANTHER" id="PTHR30097">
    <property type="entry name" value="CATION EFFLUX SYSTEM PROTEIN CUSB"/>
    <property type="match status" value="1"/>
</dbReference>
<dbReference type="SUPFAM" id="SSF111369">
    <property type="entry name" value="HlyD-like secretion proteins"/>
    <property type="match status" value="1"/>
</dbReference>
<dbReference type="AlphaFoldDB" id="A0A938WMB4"/>
<dbReference type="Gene3D" id="1.10.287.470">
    <property type="entry name" value="Helix hairpin bin"/>
    <property type="match status" value="1"/>
</dbReference>
<evidence type="ECO:0000313" key="6">
    <source>
        <dbReference type="Proteomes" id="UP000764045"/>
    </source>
</evidence>
<dbReference type="EMBL" id="JACJJL010000013">
    <property type="protein sequence ID" value="MBM6661894.1"/>
    <property type="molecule type" value="Genomic_DNA"/>
</dbReference>
<protein>
    <submittedName>
        <fullName evidence="5">Efflux RND transporter periplasmic adaptor subunit</fullName>
    </submittedName>
</protein>
<dbReference type="GO" id="GO:0030313">
    <property type="term" value="C:cell envelope"/>
    <property type="evidence" value="ECO:0007669"/>
    <property type="project" value="TreeGrafter"/>
</dbReference>
<dbReference type="GO" id="GO:0060003">
    <property type="term" value="P:copper ion export"/>
    <property type="evidence" value="ECO:0007669"/>
    <property type="project" value="TreeGrafter"/>
</dbReference>
<keyword evidence="2" id="KW-0813">Transport</keyword>
<proteinExistence type="inferred from homology"/>
<evidence type="ECO:0000313" key="5">
    <source>
        <dbReference type="EMBL" id="MBM6661894.1"/>
    </source>
</evidence>
<dbReference type="Pfam" id="PF25989">
    <property type="entry name" value="YknX_C"/>
    <property type="match status" value="1"/>
</dbReference>
<dbReference type="Gene3D" id="2.40.420.20">
    <property type="match status" value="1"/>
</dbReference>
<dbReference type="RefSeq" id="WP_205109755.1">
    <property type="nucleotide sequence ID" value="NZ_JACJJL010000013.1"/>
</dbReference>
<sequence length="381" mass="40942">MKLHHFTIGVMALALTVSCVNDKESKTTSNATQEQKSDAKSHSDEIIISAEQAKNIGLAVKTIKPASYYGSIPVGGKIVEASGDERTVVASTSGIVSLNRQLTEGTRLNKGVAVMNISANNLQGGSPTRNARIAFETAKKDYERATKMVDDNIISKKEFNAIKAQYEAALVAYKALPDDGKGGVSIVAPISGYVKSCNVKDGDYVTVGQPMLSITQNKRLYLRAELPEKYYDMLEIISSATFKPSYSDTVYDLNKLNGRIVAVGKTTTASPGYIPITFEFNNAKGIMPGAFAEIWLQTSAGKEALAVPVSAITEEQGAYFVYIKTDASCYKKQEVKIGMTNGELTEIVDGLKGGEQVVTEGAVNVKLAASRNAIPAHNHNH</sequence>
<reference evidence="5 6" key="1">
    <citation type="journal article" date="2021" name="Sci. Rep.">
        <title>The distribution of antibiotic resistance genes in chicken gut microbiota commensals.</title>
        <authorList>
            <person name="Juricova H."/>
            <person name="Matiasovicova J."/>
            <person name="Kubasova T."/>
            <person name="Cejkova D."/>
            <person name="Rychlik I."/>
        </authorList>
    </citation>
    <scope>NUCLEOTIDE SEQUENCE [LARGE SCALE GENOMIC DNA]</scope>
    <source>
        <strain evidence="5 6">An819</strain>
    </source>
</reference>
<accession>A0A938WMB4</accession>
<evidence type="ECO:0000256" key="2">
    <source>
        <dbReference type="ARBA" id="ARBA00022448"/>
    </source>
</evidence>